<evidence type="ECO:0000259" key="1">
    <source>
        <dbReference type="Pfam" id="PF13761"/>
    </source>
</evidence>
<reference evidence="2 3" key="1">
    <citation type="submission" date="2019-03" db="EMBL/GenBank/DDBJ databases">
        <title>Genomic Encyclopedia of Type Strains, Phase IV (KMG-IV): sequencing the most valuable type-strain genomes for metagenomic binning, comparative biology and taxonomic classification.</title>
        <authorList>
            <person name="Goeker M."/>
        </authorList>
    </citation>
    <scope>NUCLEOTIDE SEQUENCE [LARGE SCALE GENOMIC DNA]</scope>
    <source>
        <strain evidence="2 3">DSM 26377</strain>
    </source>
</reference>
<gene>
    <name evidence="2" type="ORF">DFR24_0748</name>
</gene>
<name>A0A4R7PDM5_9GAMM</name>
<proteinExistence type="predicted"/>
<sequence length="222" mass="24801">MNALTDPEAFARNGATDFEALVGAGGWRRLRGEIRRRFTDKPDADRDIRYRGVMEKVECSFFGWLLAQLCRLIGTPFALHRGRDVPTDIRLVDDGCGGVIWQREYHFAGRAPARVQSTKRGGPEGSLLECVGLGLGMRLAVFEANGDLHFLSLRYFCRIGGRYLSIPHLLSPGTAHVIHRDLGDGRFHFTMTIHHALFGTLFHQDGVFHDVVEDAQSIGALR</sequence>
<accession>A0A4R7PDM5</accession>
<dbReference type="EMBL" id="SOBT01000008">
    <property type="protein sequence ID" value="TDU31380.1"/>
    <property type="molecule type" value="Genomic_DNA"/>
</dbReference>
<comment type="caution">
    <text evidence="2">The sequence shown here is derived from an EMBL/GenBank/DDBJ whole genome shotgun (WGS) entry which is preliminary data.</text>
</comment>
<keyword evidence="3" id="KW-1185">Reference proteome</keyword>
<feature type="domain" description="DUF4166" evidence="1">
    <location>
        <begin position="32"/>
        <end position="208"/>
    </location>
</feature>
<evidence type="ECO:0000313" key="2">
    <source>
        <dbReference type="EMBL" id="TDU31380.1"/>
    </source>
</evidence>
<dbReference type="Proteomes" id="UP000295341">
    <property type="component" value="Unassembled WGS sequence"/>
</dbReference>
<dbReference type="RefSeq" id="WP_210772641.1">
    <property type="nucleotide sequence ID" value="NZ_MWIN01000039.1"/>
</dbReference>
<dbReference type="Pfam" id="PF13761">
    <property type="entry name" value="DUF4166"/>
    <property type="match status" value="1"/>
</dbReference>
<dbReference type="InterPro" id="IPR025311">
    <property type="entry name" value="DUF4166"/>
</dbReference>
<organism evidence="2 3">
    <name type="scientific">Panacagrimonas perspica</name>
    <dbReference type="NCBI Taxonomy" id="381431"/>
    <lineage>
        <taxon>Bacteria</taxon>
        <taxon>Pseudomonadati</taxon>
        <taxon>Pseudomonadota</taxon>
        <taxon>Gammaproteobacteria</taxon>
        <taxon>Nevskiales</taxon>
        <taxon>Nevskiaceae</taxon>
        <taxon>Panacagrimonas</taxon>
    </lineage>
</organism>
<dbReference type="AlphaFoldDB" id="A0A4R7PDM5"/>
<protein>
    <submittedName>
        <fullName evidence="2">Uncharacterized protein DUF4166</fullName>
    </submittedName>
</protein>
<evidence type="ECO:0000313" key="3">
    <source>
        <dbReference type="Proteomes" id="UP000295341"/>
    </source>
</evidence>